<evidence type="ECO:0000259" key="1">
    <source>
        <dbReference type="Pfam" id="PF21806"/>
    </source>
</evidence>
<proteinExistence type="predicted"/>
<keyword evidence="3" id="KW-1185">Reference proteome</keyword>
<feature type="domain" description="DUF6879" evidence="1">
    <location>
        <begin position="15"/>
        <end position="181"/>
    </location>
</feature>
<dbReference type="Pfam" id="PF21806">
    <property type="entry name" value="DUF6879"/>
    <property type="match status" value="1"/>
</dbReference>
<accession>A0ABN2S6A6</accession>
<reference evidence="2 3" key="1">
    <citation type="journal article" date="2019" name="Int. J. Syst. Evol. Microbiol.">
        <title>The Global Catalogue of Microorganisms (GCM) 10K type strain sequencing project: providing services to taxonomists for standard genome sequencing and annotation.</title>
        <authorList>
            <consortium name="The Broad Institute Genomics Platform"/>
            <consortium name="The Broad Institute Genome Sequencing Center for Infectious Disease"/>
            <person name="Wu L."/>
            <person name="Ma J."/>
        </authorList>
    </citation>
    <scope>NUCLEOTIDE SEQUENCE [LARGE SCALE GENOMIC DNA]</scope>
    <source>
        <strain evidence="2 3">JCM 15313</strain>
    </source>
</reference>
<gene>
    <name evidence="2" type="ORF">GCM10009799_02820</name>
</gene>
<name>A0ABN2S6A6_9ACTN</name>
<dbReference type="EMBL" id="BAAAPC010000001">
    <property type="protein sequence ID" value="GAA1981189.1"/>
    <property type="molecule type" value="Genomic_DNA"/>
</dbReference>
<evidence type="ECO:0000313" key="3">
    <source>
        <dbReference type="Proteomes" id="UP001501585"/>
    </source>
</evidence>
<comment type="caution">
    <text evidence="2">The sequence shown here is derived from an EMBL/GenBank/DDBJ whole genome shotgun (WGS) entry which is preliminary data.</text>
</comment>
<dbReference type="RefSeq" id="WP_344107509.1">
    <property type="nucleotide sequence ID" value="NZ_BAAAPC010000001.1"/>
</dbReference>
<protein>
    <recommendedName>
        <fullName evidence="1">DUF6879 domain-containing protein</fullName>
    </recommendedName>
</protein>
<evidence type="ECO:0000313" key="2">
    <source>
        <dbReference type="EMBL" id="GAA1981189.1"/>
    </source>
</evidence>
<dbReference type="InterPro" id="IPR049244">
    <property type="entry name" value="DUF6879"/>
</dbReference>
<organism evidence="2 3">
    <name type="scientific">Nocardiopsis rhodophaea</name>
    <dbReference type="NCBI Taxonomy" id="280238"/>
    <lineage>
        <taxon>Bacteria</taxon>
        <taxon>Bacillati</taxon>
        <taxon>Actinomycetota</taxon>
        <taxon>Actinomycetes</taxon>
        <taxon>Streptosporangiales</taxon>
        <taxon>Nocardiopsidaceae</taxon>
        <taxon>Nocardiopsis</taxon>
    </lineage>
</organism>
<dbReference type="Proteomes" id="UP001501585">
    <property type="component" value="Unassembled WGS sequence"/>
</dbReference>
<sequence>MTAAQGQRGRPVSEEEFDRFFTDFLHTAFRLETLQKYDMTYEEEHFRRFLQGKDLGPSSALDAWGHSLRQKVREGRKHSRVHVVVEPLTDYVRFECVWAYQPNVAAGEDIRILPVKEGEWPQGIPCLDYWLFDSHHLVLMRYTPEGAMLPPELVDDSEQIVAANVWRDRAMHMSIPFVEYAKRFDAAMRSQ</sequence>